<evidence type="ECO:0000256" key="1">
    <source>
        <dbReference type="ARBA" id="ARBA00022679"/>
    </source>
</evidence>
<dbReference type="PANTHER" id="PTHR37419">
    <property type="entry name" value="SERINE/THREONINE-PROTEIN KINASE TOXIN HIPA"/>
    <property type="match status" value="1"/>
</dbReference>
<dbReference type="EMBL" id="UOFI01000151">
    <property type="protein sequence ID" value="VAW69342.1"/>
    <property type="molecule type" value="Genomic_DNA"/>
</dbReference>
<dbReference type="CDD" id="cd17808">
    <property type="entry name" value="HipA_Ec_like"/>
    <property type="match status" value="1"/>
</dbReference>
<gene>
    <name evidence="5" type="ORF">MNBD_GAMMA09-1664</name>
</gene>
<evidence type="ECO:0000256" key="2">
    <source>
        <dbReference type="ARBA" id="ARBA00022777"/>
    </source>
</evidence>
<sequence>MASLYVFMNGHEVGEYIQRPGGAQEFVYRDSWQNAEYAIPVSLSMPLTEKKHKGELVYNFFDNLLPDNKEIRSRIQKRFATKTDRAFDLLASIGQDCVGAIQLMSEATAVDVKKIECTPVDESAIAESLRNYHSLPLGMSRDEEFRISLAGAQEKTAYLWHGQQWQRPVGTTPTTHIFKQPIGYIEHAGIDLTDSVKNEWLCLEILRAFGLPVAAAEMQMFEDREVLVVERFDRQFSNDNRWIIRHPQEDMCQALGAAAALKYENEGGPGINRIMQLLSSSMAAEKDRRQFMKSVFLFWIMGATDGHAKNFSIFLRNRGRFEMTPVYDVISVYPLIHKRQLELKNITMAMALRGKNNHYKWHEMMGRHWLDEAKRGYFPESEMKNIMEETIRGLDTVIEQVAAKLPAGFPDEISSTIFDGMKKAVIKVRY</sequence>
<dbReference type="GO" id="GO:0004674">
    <property type="term" value="F:protein serine/threonine kinase activity"/>
    <property type="evidence" value="ECO:0007669"/>
    <property type="project" value="TreeGrafter"/>
</dbReference>
<evidence type="ECO:0000259" key="3">
    <source>
        <dbReference type="Pfam" id="PF07804"/>
    </source>
</evidence>
<feature type="domain" description="HipA N-terminal subdomain 1" evidence="4">
    <location>
        <begin position="4"/>
        <end position="103"/>
    </location>
</feature>
<keyword evidence="2 5" id="KW-0418">Kinase</keyword>
<proteinExistence type="predicted"/>
<evidence type="ECO:0000259" key="4">
    <source>
        <dbReference type="Pfam" id="PF13657"/>
    </source>
</evidence>
<dbReference type="InterPro" id="IPR017508">
    <property type="entry name" value="HipA_N1"/>
</dbReference>
<feature type="domain" description="HipA-like C-terminal" evidence="3">
    <location>
        <begin position="147"/>
        <end position="394"/>
    </location>
</feature>
<keyword evidence="1" id="KW-0808">Transferase</keyword>
<dbReference type="Pfam" id="PF13657">
    <property type="entry name" value="Couple_hipA"/>
    <property type="match status" value="1"/>
</dbReference>
<dbReference type="AlphaFoldDB" id="A0A3B0Y1Q8"/>
<dbReference type="InterPro" id="IPR052028">
    <property type="entry name" value="HipA_Ser/Thr_kinase"/>
</dbReference>
<accession>A0A3B0Y1Q8</accession>
<organism evidence="5">
    <name type="scientific">hydrothermal vent metagenome</name>
    <dbReference type="NCBI Taxonomy" id="652676"/>
    <lineage>
        <taxon>unclassified sequences</taxon>
        <taxon>metagenomes</taxon>
        <taxon>ecological metagenomes</taxon>
    </lineage>
</organism>
<dbReference type="GO" id="GO:0005829">
    <property type="term" value="C:cytosol"/>
    <property type="evidence" value="ECO:0007669"/>
    <property type="project" value="TreeGrafter"/>
</dbReference>
<dbReference type="Pfam" id="PF07804">
    <property type="entry name" value="HipA_C"/>
    <property type="match status" value="1"/>
</dbReference>
<dbReference type="NCBIfam" id="TIGR03071">
    <property type="entry name" value="couple_hipA"/>
    <property type="match status" value="1"/>
</dbReference>
<dbReference type="InterPro" id="IPR012893">
    <property type="entry name" value="HipA-like_C"/>
</dbReference>
<name>A0A3B0Y1Q8_9ZZZZ</name>
<evidence type="ECO:0000313" key="5">
    <source>
        <dbReference type="EMBL" id="VAW69342.1"/>
    </source>
</evidence>
<protein>
    <submittedName>
        <fullName evidence="5">Toxin HigB / Protein kinase domain of HipA</fullName>
    </submittedName>
</protein>
<dbReference type="PANTHER" id="PTHR37419:SF1">
    <property type="entry name" value="SERINE_THREONINE-PROTEIN KINASE TOXIN HIPA"/>
    <property type="match status" value="1"/>
</dbReference>
<reference evidence="5" key="1">
    <citation type="submission" date="2018-06" db="EMBL/GenBank/DDBJ databases">
        <authorList>
            <person name="Zhirakovskaya E."/>
        </authorList>
    </citation>
    <scope>NUCLEOTIDE SEQUENCE</scope>
</reference>